<feature type="compositionally biased region" description="Polar residues" evidence="1">
    <location>
        <begin position="1"/>
        <end position="21"/>
    </location>
</feature>
<organism evidence="2 3">
    <name type="scientific">Triticum urartu</name>
    <name type="common">Red wild einkorn</name>
    <name type="synonym">Crithodium urartu</name>
    <dbReference type="NCBI Taxonomy" id="4572"/>
    <lineage>
        <taxon>Eukaryota</taxon>
        <taxon>Viridiplantae</taxon>
        <taxon>Streptophyta</taxon>
        <taxon>Embryophyta</taxon>
        <taxon>Tracheophyta</taxon>
        <taxon>Spermatophyta</taxon>
        <taxon>Magnoliopsida</taxon>
        <taxon>Liliopsida</taxon>
        <taxon>Poales</taxon>
        <taxon>Poaceae</taxon>
        <taxon>BOP clade</taxon>
        <taxon>Pooideae</taxon>
        <taxon>Triticodae</taxon>
        <taxon>Triticeae</taxon>
        <taxon>Triticinae</taxon>
        <taxon>Triticum</taxon>
    </lineage>
</organism>
<reference evidence="3" key="1">
    <citation type="journal article" date="2013" name="Nature">
        <title>Draft genome of the wheat A-genome progenitor Triticum urartu.</title>
        <authorList>
            <person name="Ling H.Q."/>
            <person name="Zhao S."/>
            <person name="Liu D."/>
            <person name="Wang J."/>
            <person name="Sun H."/>
            <person name="Zhang C."/>
            <person name="Fan H."/>
            <person name="Li D."/>
            <person name="Dong L."/>
            <person name="Tao Y."/>
            <person name="Gao C."/>
            <person name="Wu H."/>
            <person name="Li Y."/>
            <person name="Cui Y."/>
            <person name="Guo X."/>
            <person name="Zheng S."/>
            <person name="Wang B."/>
            <person name="Yu K."/>
            <person name="Liang Q."/>
            <person name="Yang W."/>
            <person name="Lou X."/>
            <person name="Chen J."/>
            <person name="Feng M."/>
            <person name="Jian J."/>
            <person name="Zhang X."/>
            <person name="Luo G."/>
            <person name="Jiang Y."/>
            <person name="Liu J."/>
            <person name="Wang Z."/>
            <person name="Sha Y."/>
            <person name="Zhang B."/>
            <person name="Wu H."/>
            <person name="Tang D."/>
            <person name="Shen Q."/>
            <person name="Xue P."/>
            <person name="Zou S."/>
            <person name="Wang X."/>
            <person name="Liu X."/>
            <person name="Wang F."/>
            <person name="Yang Y."/>
            <person name="An X."/>
            <person name="Dong Z."/>
            <person name="Zhang K."/>
            <person name="Zhang X."/>
            <person name="Luo M.C."/>
            <person name="Dvorak J."/>
            <person name="Tong Y."/>
            <person name="Wang J."/>
            <person name="Yang H."/>
            <person name="Li Z."/>
            <person name="Wang D."/>
            <person name="Zhang A."/>
            <person name="Wang J."/>
        </authorList>
    </citation>
    <scope>NUCLEOTIDE SEQUENCE</scope>
    <source>
        <strain evidence="3">cv. G1812</strain>
    </source>
</reference>
<dbReference type="AlphaFoldDB" id="A0A8R7TRC8"/>
<feature type="compositionally biased region" description="Basic residues" evidence="1">
    <location>
        <begin position="25"/>
        <end position="38"/>
    </location>
</feature>
<feature type="compositionally biased region" description="Basic and acidic residues" evidence="1">
    <location>
        <begin position="59"/>
        <end position="70"/>
    </location>
</feature>
<keyword evidence="3" id="KW-1185">Reference proteome</keyword>
<proteinExistence type="predicted"/>
<dbReference type="EnsemblPlants" id="TuG1812G0300000843.01.T01">
    <property type="protein sequence ID" value="TuG1812G0300000843.01.T01.cds240641"/>
    <property type="gene ID" value="TuG1812G0300000843.01"/>
</dbReference>
<dbReference type="Proteomes" id="UP000015106">
    <property type="component" value="Chromosome 3"/>
</dbReference>
<reference evidence="2" key="2">
    <citation type="submission" date="2018-03" db="EMBL/GenBank/DDBJ databases">
        <title>The Triticum urartu genome reveals the dynamic nature of wheat genome evolution.</title>
        <authorList>
            <person name="Ling H."/>
            <person name="Ma B."/>
            <person name="Shi X."/>
            <person name="Liu H."/>
            <person name="Dong L."/>
            <person name="Sun H."/>
            <person name="Cao Y."/>
            <person name="Gao Q."/>
            <person name="Zheng S."/>
            <person name="Li Y."/>
            <person name="Yu Y."/>
            <person name="Du H."/>
            <person name="Qi M."/>
            <person name="Li Y."/>
            <person name="Yu H."/>
            <person name="Cui Y."/>
            <person name="Wang N."/>
            <person name="Chen C."/>
            <person name="Wu H."/>
            <person name="Zhao Y."/>
            <person name="Zhang J."/>
            <person name="Li Y."/>
            <person name="Zhou W."/>
            <person name="Zhang B."/>
            <person name="Hu W."/>
            <person name="Eijk M."/>
            <person name="Tang J."/>
            <person name="Witsenboer H."/>
            <person name="Zhao S."/>
            <person name="Li Z."/>
            <person name="Zhang A."/>
            <person name="Wang D."/>
            <person name="Liang C."/>
        </authorList>
    </citation>
    <scope>NUCLEOTIDE SEQUENCE [LARGE SCALE GENOMIC DNA]</scope>
    <source>
        <strain evidence="2">cv. G1812</strain>
    </source>
</reference>
<protein>
    <submittedName>
        <fullName evidence="2">Uncharacterized protein</fullName>
    </submittedName>
</protein>
<dbReference type="Gramene" id="TuG1812G0300000843.01.T01">
    <property type="protein sequence ID" value="TuG1812G0300000843.01.T01.cds240641"/>
    <property type="gene ID" value="TuG1812G0300000843.01"/>
</dbReference>
<name>A0A8R7TRC8_TRIUA</name>
<evidence type="ECO:0000313" key="2">
    <source>
        <dbReference type="EnsemblPlants" id="TuG1812G0300000843.01.T01.cds240641"/>
    </source>
</evidence>
<feature type="region of interest" description="Disordered" evidence="1">
    <location>
        <begin position="1"/>
        <end position="70"/>
    </location>
</feature>
<accession>A0A8R7TRC8</accession>
<reference evidence="2" key="3">
    <citation type="submission" date="2022-06" db="UniProtKB">
        <authorList>
            <consortium name="EnsemblPlants"/>
        </authorList>
    </citation>
    <scope>IDENTIFICATION</scope>
</reference>
<sequence length="70" mass="7773">MSESPSPHSCRNATLGLTTVSRLAERRHKPRLTARRRFSKEPNKPRYIGDGGHTAESVTGERDEARDLGA</sequence>
<evidence type="ECO:0000256" key="1">
    <source>
        <dbReference type="SAM" id="MobiDB-lite"/>
    </source>
</evidence>
<evidence type="ECO:0000313" key="3">
    <source>
        <dbReference type="Proteomes" id="UP000015106"/>
    </source>
</evidence>